<dbReference type="AlphaFoldDB" id="A0A0D7BNP5"/>
<gene>
    <name evidence="2" type="ORF">CYLTODRAFT_486914</name>
</gene>
<evidence type="ECO:0000313" key="2">
    <source>
        <dbReference type="EMBL" id="KIY71799.1"/>
    </source>
</evidence>
<protein>
    <submittedName>
        <fullName evidence="2">Uncharacterized protein</fullName>
    </submittedName>
</protein>
<accession>A0A0D7BNP5</accession>
<dbReference type="EMBL" id="KN880450">
    <property type="protein sequence ID" value="KIY71799.1"/>
    <property type="molecule type" value="Genomic_DNA"/>
</dbReference>
<evidence type="ECO:0000313" key="3">
    <source>
        <dbReference type="Proteomes" id="UP000054007"/>
    </source>
</evidence>
<reference evidence="2 3" key="1">
    <citation type="journal article" date="2015" name="Fungal Genet. Biol.">
        <title>Evolution of novel wood decay mechanisms in Agaricales revealed by the genome sequences of Fistulina hepatica and Cylindrobasidium torrendii.</title>
        <authorList>
            <person name="Floudas D."/>
            <person name="Held B.W."/>
            <person name="Riley R."/>
            <person name="Nagy L.G."/>
            <person name="Koehler G."/>
            <person name="Ransdell A.S."/>
            <person name="Younus H."/>
            <person name="Chow J."/>
            <person name="Chiniquy J."/>
            <person name="Lipzen A."/>
            <person name="Tritt A."/>
            <person name="Sun H."/>
            <person name="Haridas S."/>
            <person name="LaButti K."/>
            <person name="Ohm R.A."/>
            <person name="Kues U."/>
            <person name="Blanchette R.A."/>
            <person name="Grigoriev I.V."/>
            <person name="Minto R.E."/>
            <person name="Hibbett D.S."/>
        </authorList>
    </citation>
    <scope>NUCLEOTIDE SEQUENCE [LARGE SCALE GENOMIC DNA]</scope>
    <source>
        <strain evidence="2 3">FP15055 ss-10</strain>
    </source>
</reference>
<organism evidence="2 3">
    <name type="scientific">Cylindrobasidium torrendii FP15055 ss-10</name>
    <dbReference type="NCBI Taxonomy" id="1314674"/>
    <lineage>
        <taxon>Eukaryota</taxon>
        <taxon>Fungi</taxon>
        <taxon>Dikarya</taxon>
        <taxon>Basidiomycota</taxon>
        <taxon>Agaricomycotina</taxon>
        <taxon>Agaricomycetes</taxon>
        <taxon>Agaricomycetidae</taxon>
        <taxon>Agaricales</taxon>
        <taxon>Marasmiineae</taxon>
        <taxon>Physalacriaceae</taxon>
        <taxon>Cylindrobasidium</taxon>
    </lineage>
</organism>
<feature type="region of interest" description="Disordered" evidence="1">
    <location>
        <begin position="1"/>
        <end position="26"/>
    </location>
</feature>
<proteinExistence type="predicted"/>
<name>A0A0D7BNP5_9AGAR</name>
<keyword evidence="3" id="KW-1185">Reference proteome</keyword>
<evidence type="ECO:0000256" key="1">
    <source>
        <dbReference type="SAM" id="MobiDB-lite"/>
    </source>
</evidence>
<dbReference type="Proteomes" id="UP000054007">
    <property type="component" value="Unassembled WGS sequence"/>
</dbReference>
<feature type="compositionally biased region" description="Basic and acidic residues" evidence="1">
    <location>
        <begin position="142"/>
        <end position="171"/>
    </location>
</feature>
<feature type="region of interest" description="Disordered" evidence="1">
    <location>
        <begin position="82"/>
        <end position="101"/>
    </location>
</feature>
<dbReference type="OrthoDB" id="3364747at2759"/>
<feature type="region of interest" description="Disordered" evidence="1">
    <location>
        <begin position="135"/>
        <end position="242"/>
    </location>
</feature>
<feature type="compositionally biased region" description="Basic and acidic residues" evidence="1">
    <location>
        <begin position="7"/>
        <end position="20"/>
    </location>
</feature>
<sequence>MPFNLFQKKESSSPKPDRKFTLPGFGEKAPIDPLVTMEKKILKEGKVDDTTVRHELADLARLEKESQKARKDLEKAQALLAKREKEEHQATTNLNNATHAHEVSVVKLSDAQKDLKIKQEWEEKMHADLTVKRAAVDNVVNEQKERNEERESKLSGIRREKTVRTTKREQEASGTIEPEESNEAPKKSIETAPPTYDKHDPDAEIVEAATKGKGKEAAIAEPETDVVMGEPAKEEPVAAAST</sequence>